<comment type="cofactor">
    <cofactor evidence="7">
        <name>Zn(2+)</name>
        <dbReference type="ChEBI" id="CHEBI:29105"/>
    </cofactor>
    <text evidence="7">Binds 1 zinc ion per subunit.</text>
</comment>
<evidence type="ECO:0000256" key="3">
    <source>
        <dbReference type="ARBA" id="ARBA00022833"/>
    </source>
</evidence>
<dbReference type="PANTHER" id="PTHR33202:SF7">
    <property type="entry name" value="FERRIC UPTAKE REGULATION PROTEIN"/>
    <property type="match status" value="1"/>
</dbReference>
<proteinExistence type="inferred from homology"/>
<feature type="binding site" evidence="7">
    <location>
        <position position="113"/>
    </location>
    <ligand>
        <name>Zn(2+)</name>
        <dbReference type="ChEBI" id="CHEBI:29105"/>
    </ligand>
</feature>
<evidence type="ECO:0000256" key="2">
    <source>
        <dbReference type="ARBA" id="ARBA00022491"/>
    </source>
</evidence>
<dbReference type="InterPro" id="IPR036388">
    <property type="entry name" value="WH-like_DNA-bd_sf"/>
</dbReference>
<keyword evidence="5" id="KW-0238">DNA-binding</keyword>
<feature type="binding site" evidence="7">
    <location>
        <position position="116"/>
    </location>
    <ligand>
        <name>Zn(2+)</name>
        <dbReference type="ChEBI" id="CHEBI:29105"/>
    </ligand>
</feature>
<keyword evidence="2" id="KW-0678">Repressor</keyword>
<comment type="cofactor">
    <cofactor evidence="8">
        <name>Mn(2+)</name>
        <dbReference type="ChEBI" id="CHEBI:29035"/>
    </cofactor>
    <cofactor evidence="8">
        <name>Fe(2+)</name>
        <dbReference type="ChEBI" id="CHEBI:29033"/>
    </cofactor>
    <text evidence="8">Binds 1 Mn(2+) or Fe(2+) ion per subunit.</text>
</comment>
<dbReference type="GO" id="GO:1900376">
    <property type="term" value="P:regulation of secondary metabolite biosynthetic process"/>
    <property type="evidence" value="ECO:0007669"/>
    <property type="project" value="TreeGrafter"/>
</dbReference>
<dbReference type="AlphaFoldDB" id="H0UJC0"/>
<dbReference type="GO" id="GO:0008270">
    <property type="term" value="F:zinc ion binding"/>
    <property type="evidence" value="ECO:0007669"/>
    <property type="project" value="TreeGrafter"/>
</dbReference>
<dbReference type="RefSeq" id="WP_008519724.1">
    <property type="nucleotide sequence ID" value="NZ_CM001376.1"/>
</dbReference>
<dbReference type="GO" id="GO:0000976">
    <property type="term" value="F:transcription cis-regulatory region binding"/>
    <property type="evidence" value="ECO:0007669"/>
    <property type="project" value="TreeGrafter"/>
</dbReference>
<dbReference type="Gene3D" id="3.30.1490.190">
    <property type="match status" value="1"/>
</dbReference>
<keyword evidence="10" id="KW-1185">Reference proteome</keyword>
<gene>
    <name evidence="9" type="ORF">JonanDRAFT_1527</name>
</gene>
<dbReference type="eggNOG" id="COG0735">
    <property type="taxonomic scope" value="Bacteria"/>
</dbReference>
<dbReference type="GO" id="GO:0003700">
    <property type="term" value="F:DNA-binding transcription factor activity"/>
    <property type="evidence" value="ECO:0007669"/>
    <property type="project" value="InterPro"/>
</dbReference>
<keyword evidence="8" id="KW-0408">Iron</keyword>
<reference evidence="9 10" key="1">
    <citation type="submission" date="2011-11" db="EMBL/GenBank/DDBJ databases">
        <title>The Noncontiguous Finished genome of Jonquetella anthropi DSM 22815.</title>
        <authorList>
            <consortium name="US DOE Joint Genome Institute (JGI-PGF)"/>
            <person name="Lucas S."/>
            <person name="Copeland A."/>
            <person name="Lapidus A."/>
            <person name="Glavina del Rio T."/>
            <person name="Dalin E."/>
            <person name="Tice H."/>
            <person name="Bruce D."/>
            <person name="Goodwin L."/>
            <person name="Pitluck S."/>
            <person name="Peters L."/>
            <person name="Mikhailova N."/>
            <person name="Held B."/>
            <person name="Kyrpides N."/>
            <person name="Mavromatis K."/>
            <person name="Ivanova N."/>
            <person name="Markowitz V."/>
            <person name="Cheng J.-F."/>
            <person name="Hugenholtz P."/>
            <person name="Woyke T."/>
            <person name="Wu D."/>
            <person name="Gronow S."/>
            <person name="Wellnitz S."/>
            <person name="Brambilla E."/>
            <person name="Klenk H.-P."/>
            <person name="Eisen J.A."/>
        </authorList>
    </citation>
    <scope>NUCLEOTIDE SEQUENCE [LARGE SCALE GENOMIC DNA]</scope>
    <source>
        <strain evidence="9 10">DSM 22815</strain>
    </source>
</reference>
<dbReference type="GO" id="GO:0045892">
    <property type="term" value="P:negative regulation of DNA-templated transcription"/>
    <property type="evidence" value="ECO:0007669"/>
    <property type="project" value="TreeGrafter"/>
</dbReference>
<evidence type="ECO:0000256" key="8">
    <source>
        <dbReference type="PIRSR" id="PIRSR602481-2"/>
    </source>
</evidence>
<comment type="similarity">
    <text evidence="1">Belongs to the Fur family.</text>
</comment>
<feature type="binding site" evidence="7">
    <location>
        <position position="76"/>
    </location>
    <ligand>
        <name>Zn(2+)</name>
        <dbReference type="ChEBI" id="CHEBI:29105"/>
    </ligand>
</feature>
<name>H0UJC0_9BACT</name>
<dbReference type="InterPro" id="IPR043135">
    <property type="entry name" value="Fur_C"/>
</dbReference>
<dbReference type="InterPro" id="IPR002481">
    <property type="entry name" value="FUR"/>
</dbReference>
<dbReference type="Proteomes" id="UP000003806">
    <property type="component" value="Chromosome"/>
</dbReference>
<dbReference type="HOGENOM" id="CLU_096072_4_2_0"/>
<dbReference type="InterPro" id="IPR036390">
    <property type="entry name" value="WH_DNA-bd_sf"/>
</dbReference>
<evidence type="ECO:0000256" key="7">
    <source>
        <dbReference type="PIRSR" id="PIRSR602481-1"/>
    </source>
</evidence>
<dbReference type="CDD" id="cd07153">
    <property type="entry name" value="Fur_like"/>
    <property type="match status" value="1"/>
</dbReference>
<organism evidence="9 10">
    <name type="scientific">Jonquetella anthropi DSM 22815</name>
    <dbReference type="NCBI Taxonomy" id="885272"/>
    <lineage>
        <taxon>Bacteria</taxon>
        <taxon>Thermotogati</taxon>
        <taxon>Synergistota</taxon>
        <taxon>Synergistia</taxon>
        <taxon>Synergistales</taxon>
        <taxon>Dethiosulfovibrionaceae</taxon>
        <taxon>Jonquetella</taxon>
    </lineage>
</organism>
<dbReference type="Gene3D" id="1.10.10.10">
    <property type="entry name" value="Winged helix-like DNA-binding domain superfamily/Winged helix DNA-binding domain"/>
    <property type="match status" value="1"/>
</dbReference>
<sequence length="129" mass="14844">MPAYAKMILDLVNRPDHHYTAEGIFLELKKENPKIVLATVYNNLKSLCDQKLIRKVSVEGQPDRYDRIVRHDHLVCRRCGRLSDIKLSDLTESLRRQTGIIDLTYDLRINYLCPRCRAAQTGESSDGEA</sequence>
<evidence type="ECO:0000313" key="10">
    <source>
        <dbReference type="Proteomes" id="UP000003806"/>
    </source>
</evidence>
<keyword evidence="6" id="KW-0804">Transcription</keyword>
<accession>H0UJC0</accession>
<evidence type="ECO:0000313" key="9">
    <source>
        <dbReference type="EMBL" id="EHM13887.1"/>
    </source>
</evidence>
<dbReference type="PANTHER" id="PTHR33202">
    <property type="entry name" value="ZINC UPTAKE REGULATION PROTEIN"/>
    <property type="match status" value="1"/>
</dbReference>
<evidence type="ECO:0000256" key="1">
    <source>
        <dbReference type="ARBA" id="ARBA00007957"/>
    </source>
</evidence>
<feature type="binding site" evidence="7">
    <location>
        <position position="79"/>
    </location>
    <ligand>
        <name>Zn(2+)</name>
        <dbReference type="ChEBI" id="CHEBI:29105"/>
    </ligand>
</feature>
<dbReference type="OrthoDB" id="8659436at2"/>
<dbReference type="EMBL" id="CM001376">
    <property type="protein sequence ID" value="EHM13887.1"/>
    <property type="molecule type" value="Genomic_DNA"/>
</dbReference>
<keyword evidence="4" id="KW-0805">Transcription regulation</keyword>
<dbReference type="STRING" id="885272.JonanDRAFT_1527"/>
<evidence type="ECO:0000256" key="6">
    <source>
        <dbReference type="ARBA" id="ARBA00023163"/>
    </source>
</evidence>
<evidence type="ECO:0000256" key="5">
    <source>
        <dbReference type="ARBA" id="ARBA00023125"/>
    </source>
</evidence>
<keyword evidence="7" id="KW-0479">Metal-binding</keyword>
<dbReference type="Pfam" id="PF01475">
    <property type="entry name" value="FUR"/>
    <property type="match status" value="1"/>
</dbReference>
<evidence type="ECO:0000256" key="4">
    <source>
        <dbReference type="ARBA" id="ARBA00023015"/>
    </source>
</evidence>
<protein>
    <submittedName>
        <fullName evidence="9">Fe2+/Zn2+ uptake regulation protein</fullName>
    </submittedName>
</protein>
<dbReference type="SUPFAM" id="SSF46785">
    <property type="entry name" value="Winged helix' DNA-binding domain"/>
    <property type="match status" value="1"/>
</dbReference>
<keyword evidence="3 7" id="KW-0862">Zinc</keyword>
<feature type="binding site" evidence="8">
    <location>
        <position position="72"/>
    </location>
    <ligand>
        <name>Fe cation</name>
        <dbReference type="ChEBI" id="CHEBI:24875"/>
    </ligand>
</feature>